<dbReference type="KEGG" id="mmar:MODMU_3940"/>
<dbReference type="HOGENOM" id="CLU_027634_6_0_11"/>
<name>I4F130_MODI5</name>
<sequence>MTAPRVVVVGDVCTDVVALLAGEPAPGSDRPAAIATRGGGAGANVAAHLAALGTPVTLAGCVGDDLPGQALCRDLAEAGVTLAVRTLPGVPTGTIISLVEPGGERSMLADRGANLALRPGDVPVPPAGGHLHLSGYTLLDDGPRAAGLAALAAARAAGCTVSVDPASTGPLAGYGVDRWLADTAAATLLLPNADEARLLTGCTDPAEAARALADRHPVVVVSLGADGALWAAGDVLVHRPAHPADVVDTTGAGDAFTAGVLSLWSAAGGRPDPVAALEAGLQRAAAVVGRAGAR</sequence>
<evidence type="ECO:0000259" key="5">
    <source>
        <dbReference type="Pfam" id="PF00294"/>
    </source>
</evidence>
<dbReference type="PANTHER" id="PTHR10584:SF167">
    <property type="entry name" value="PFKB DOMAIN PROTEIN"/>
    <property type="match status" value="1"/>
</dbReference>
<evidence type="ECO:0000313" key="7">
    <source>
        <dbReference type="Proteomes" id="UP000006461"/>
    </source>
</evidence>
<protein>
    <submittedName>
        <fullName evidence="6">Fructokinase</fullName>
        <ecNumber evidence="6">2.7.1.4</ecNumber>
    </submittedName>
</protein>
<dbReference type="InterPro" id="IPR029056">
    <property type="entry name" value="Ribokinase-like"/>
</dbReference>
<dbReference type="Pfam" id="PF00294">
    <property type="entry name" value="PfkB"/>
    <property type="match status" value="1"/>
</dbReference>
<dbReference type="STRING" id="477641.MODMU_3940"/>
<dbReference type="Gene3D" id="3.40.1190.20">
    <property type="match status" value="1"/>
</dbReference>
<dbReference type="InterPro" id="IPR002173">
    <property type="entry name" value="Carboh/pur_kinase_PfkB_CS"/>
</dbReference>
<dbReference type="EC" id="2.7.1.4" evidence="6"/>
<feature type="domain" description="Carbohydrate kinase PfkB" evidence="5">
    <location>
        <begin position="5"/>
        <end position="293"/>
    </location>
</feature>
<dbReference type="Proteomes" id="UP000006461">
    <property type="component" value="Chromosome"/>
</dbReference>
<dbReference type="OMA" id="CAMVARD"/>
<dbReference type="PANTHER" id="PTHR10584">
    <property type="entry name" value="SUGAR KINASE"/>
    <property type="match status" value="1"/>
</dbReference>
<evidence type="ECO:0000256" key="3">
    <source>
        <dbReference type="ARBA" id="ARBA00022777"/>
    </source>
</evidence>
<dbReference type="SUPFAM" id="SSF53613">
    <property type="entry name" value="Ribokinase-like"/>
    <property type="match status" value="1"/>
</dbReference>
<organism evidence="6 7">
    <name type="scientific">Modestobacter italicus (strain DSM 44449 / CECT 9708 / BC 501)</name>
    <dbReference type="NCBI Taxonomy" id="2732864"/>
    <lineage>
        <taxon>Bacteria</taxon>
        <taxon>Bacillati</taxon>
        <taxon>Actinomycetota</taxon>
        <taxon>Actinomycetes</taxon>
        <taxon>Geodermatophilales</taxon>
        <taxon>Geodermatophilaceae</taxon>
        <taxon>Modestobacter</taxon>
    </lineage>
</organism>
<proteinExistence type="inferred from homology"/>
<dbReference type="InterPro" id="IPR011611">
    <property type="entry name" value="PfkB_dom"/>
</dbReference>
<dbReference type="AlphaFoldDB" id="I4F130"/>
<reference evidence="6 7" key="1">
    <citation type="journal article" date="2012" name="J. Bacteriol.">
        <title>Genome Sequence of Radiation-Resistant Modestobacter marinus Strain BC501, a Representative Actinobacterium That Thrives on Calcareous Stone Surfaces.</title>
        <authorList>
            <person name="Normand P."/>
            <person name="Gury J."/>
            <person name="Pujic P."/>
            <person name="Chouaia B."/>
            <person name="Crotti E."/>
            <person name="Brusetti L."/>
            <person name="Daffonchio D."/>
            <person name="Vacherie B."/>
            <person name="Barbe V."/>
            <person name="Medigue C."/>
            <person name="Calteau A."/>
            <person name="Ghodhbane-Gtari F."/>
            <person name="Essoussi I."/>
            <person name="Nouioui I."/>
            <person name="Abbassi-Ghozzi I."/>
            <person name="Gtari M."/>
        </authorList>
    </citation>
    <scope>NUCLEOTIDE SEQUENCE [LARGE SCALE GENOMIC DNA]</scope>
    <source>
        <strain evidence="7">BC 501</strain>
    </source>
</reference>
<accession>I4F130</accession>
<keyword evidence="3 4" id="KW-0418">Kinase</keyword>
<dbReference type="PROSITE" id="PS00583">
    <property type="entry name" value="PFKB_KINASES_1"/>
    <property type="match status" value="1"/>
</dbReference>
<dbReference type="OrthoDB" id="7946249at2"/>
<keyword evidence="7" id="KW-1185">Reference proteome</keyword>
<evidence type="ECO:0000256" key="2">
    <source>
        <dbReference type="ARBA" id="ARBA00022679"/>
    </source>
</evidence>
<comment type="similarity">
    <text evidence="1 4">Belongs to the carbohydrate kinase PfkB family.</text>
</comment>
<dbReference type="PROSITE" id="PS00584">
    <property type="entry name" value="PFKB_KINASES_2"/>
    <property type="match status" value="1"/>
</dbReference>
<dbReference type="EMBL" id="FO203431">
    <property type="protein sequence ID" value="CCH89343.1"/>
    <property type="molecule type" value="Genomic_DNA"/>
</dbReference>
<dbReference type="GO" id="GO:0008865">
    <property type="term" value="F:fructokinase activity"/>
    <property type="evidence" value="ECO:0007669"/>
    <property type="project" value="UniProtKB-EC"/>
</dbReference>
<dbReference type="PATRIC" id="fig|477641.3.peg.3686"/>
<evidence type="ECO:0000313" key="6">
    <source>
        <dbReference type="EMBL" id="CCH89343.1"/>
    </source>
</evidence>
<evidence type="ECO:0000256" key="4">
    <source>
        <dbReference type="RuleBase" id="RU003704"/>
    </source>
</evidence>
<dbReference type="PRINTS" id="PR00990">
    <property type="entry name" value="RIBOKINASE"/>
</dbReference>
<dbReference type="eggNOG" id="COG0524">
    <property type="taxonomic scope" value="Bacteria"/>
</dbReference>
<dbReference type="InterPro" id="IPR002139">
    <property type="entry name" value="Ribo/fructo_kinase"/>
</dbReference>
<evidence type="ECO:0000256" key="1">
    <source>
        <dbReference type="ARBA" id="ARBA00010688"/>
    </source>
</evidence>
<keyword evidence="2 4" id="KW-0808">Transferase</keyword>
<gene>
    <name evidence="6" type="primary">scrK</name>
    <name evidence="6" type="ordered locus">MODMU_3940</name>
</gene>